<dbReference type="Proteomes" id="UP000217210">
    <property type="component" value="Chromosome"/>
</dbReference>
<dbReference type="EMBL" id="CP016779">
    <property type="protein sequence ID" value="ASY23886.1"/>
    <property type="molecule type" value="Genomic_DNA"/>
</dbReference>
<gene>
    <name evidence="5" type="ORF">B1sIIB91_03040</name>
</gene>
<feature type="domain" description="Glycosyltransferase 2-like" evidence="4">
    <location>
        <begin position="6"/>
        <end position="171"/>
    </location>
</feature>
<protein>
    <submittedName>
        <fullName evidence="5">Dolichol-phosphate mannosyltransferase</fullName>
    </submittedName>
</protein>
<dbReference type="InterPro" id="IPR039528">
    <property type="entry name" value="DPM1-like"/>
</dbReference>
<evidence type="ECO:0000313" key="6">
    <source>
        <dbReference type="Proteomes" id="UP000217210"/>
    </source>
</evidence>
<keyword evidence="2 5" id="KW-0328">Glycosyltransferase</keyword>
<evidence type="ECO:0000256" key="3">
    <source>
        <dbReference type="ARBA" id="ARBA00022679"/>
    </source>
</evidence>
<dbReference type="KEGG" id="nab:B1sIIB91_03040"/>
<dbReference type="GO" id="GO:0016020">
    <property type="term" value="C:membrane"/>
    <property type="evidence" value="ECO:0007669"/>
    <property type="project" value="GOC"/>
</dbReference>
<dbReference type="GO" id="GO:0004582">
    <property type="term" value="F:dolichyl-phosphate beta-D-mannosyltransferase activity"/>
    <property type="evidence" value="ECO:0007669"/>
    <property type="project" value="InterPro"/>
</dbReference>
<keyword evidence="6" id="KW-1185">Reference proteome</keyword>
<dbReference type="FunFam" id="3.90.550.10:FF:000122">
    <property type="entry name" value="Dolichol-phosphate mannosyltransferase subunit 1"/>
    <property type="match status" value="1"/>
</dbReference>
<dbReference type="RefSeq" id="WP_095688160.1">
    <property type="nucleotide sequence ID" value="NZ_CP016779.1"/>
</dbReference>
<dbReference type="GO" id="GO:0009247">
    <property type="term" value="P:glycolipid biosynthetic process"/>
    <property type="evidence" value="ECO:0007669"/>
    <property type="project" value="TreeGrafter"/>
</dbReference>
<evidence type="ECO:0000256" key="2">
    <source>
        <dbReference type="ARBA" id="ARBA00022676"/>
    </source>
</evidence>
<accession>A0A249L4I8</accession>
<evidence type="ECO:0000256" key="1">
    <source>
        <dbReference type="ARBA" id="ARBA00006739"/>
    </source>
</evidence>
<dbReference type="Gene3D" id="3.90.550.10">
    <property type="entry name" value="Spore Coat Polysaccharide Biosynthesis Protein SpsA, Chain A"/>
    <property type="match status" value="1"/>
</dbReference>
<evidence type="ECO:0000313" key="5">
    <source>
        <dbReference type="EMBL" id="ASY23886.1"/>
    </source>
</evidence>
<evidence type="ECO:0000259" key="4">
    <source>
        <dbReference type="Pfam" id="PF00535"/>
    </source>
</evidence>
<dbReference type="AlphaFoldDB" id="A0A249L4I8"/>
<dbReference type="OrthoDB" id="9810303at2"/>
<reference evidence="5 6" key="1">
    <citation type="submission" date="2016-07" db="EMBL/GenBank/DDBJ databases">
        <title>High microdiversification within the ubiquitous acI lineage of Actinobacteria.</title>
        <authorList>
            <person name="Neuenschwander S.M."/>
            <person name="Salcher M."/>
            <person name="Ghai R."/>
            <person name="Pernthaler J."/>
        </authorList>
    </citation>
    <scope>NUCLEOTIDE SEQUENCE [LARGE SCALE GENOMIC DNA]</scope>
    <source>
        <strain evidence="5">MMS-IIB-91</strain>
    </source>
</reference>
<dbReference type="CDD" id="cd06442">
    <property type="entry name" value="DPM1_like"/>
    <property type="match status" value="1"/>
</dbReference>
<organism evidence="5 6">
    <name type="scientific">Candidatus Nanopelagicus abundans</name>
    <dbReference type="NCBI Taxonomy" id="1884916"/>
    <lineage>
        <taxon>Bacteria</taxon>
        <taxon>Bacillati</taxon>
        <taxon>Actinomycetota</taxon>
        <taxon>Actinomycetes</taxon>
        <taxon>Candidatus Nanopelagicales</taxon>
        <taxon>Candidatus Nanopelagicaceae</taxon>
        <taxon>Candidatus Nanopelagicus</taxon>
    </lineage>
</organism>
<dbReference type="PANTHER" id="PTHR43398">
    <property type="entry name" value="DOLICHOL-PHOSPHATE MANNOSYLTRANSFERASE SUBUNIT 1"/>
    <property type="match status" value="1"/>
</dbReference>
<dbReference type="InterPro" id="IPR001173">
    <property type="entry name" value="Glyco_trans_2-like"/>
</dbReference>
<comment type="similarity">
    <text evidence="1">Belongs to the glycosyltransferase 2 family.</text>
</comment>
<proteinExistence type="inferred from homology"/>
<dbReference type="SUPFAM" id="SSF53448">
    <property type="entry name" value="Nucleotide-diphospho-sugar transferases"/>
    <property type="match status" value="1"/>
</dbReference>
<dbReference type="Pfam" id="PF00535">
    <property type="entry name" value="Glycos_transf_2"/>
    <property type="match status" value="1"/>
</dbReference>
<dbReference type="PANTHER" id="PTHR43398:SF1">
    <property type="entry name" value="DOLICHOL-PHOSPHATE MANNOSYLTRANSFERASE SUBUNIT 1"/>
    <property type="match status" value="1"/>
</dbReference>
<name>A0A249L4I8_9ACTN</name>
<keyword evidence="3 5" id="KW-0808">Transferase</keyword>
<sequence>MKNVLVIIPTYNESENITALLSLLDRVRNELSSRYKIDILIVDDNSPDKTIDTARSINIENISILSRSMKGGIGPAYLAGFDLGLKNDYQYFVQMDADLSHMPEQLEKLLAVASSKSLVIGTRWMPGGSVVNWPFHRRFISKLGTKYASFVLNLRYKDLTSGYRIVPRQLLEILNLNSIETKGYGFQIEVALKAHDAGFEIKQVPITFTERENGRSKMGAKIVWEAWFKVSIWGFKRITSRR</sequence>
<dbReference type="InterPro" id="IPR029044">
    <property type="entry name" value="Nucleotide-diphossugar_trans"/>
</dbReference>